<dbReference type="EMBL" id="BLAF01000049">
    <property type="protein sequence ID" value="GES24259.1"/>
    <property type="molecule type" value="Genomic_DNA"/>
</dbReference>
<comment type="caution">
    <text evidence="3">The sequence shown here is derived from an EMBL/GenBank/DDBJ whole genome shotgun (WGS) entry which is preliminary data.</text>
</comment>
<evidence type="ECO:0000313" key="4">
    <source>
        <dbReference type="Proteomes" id="UP000377595"/>
    </source>
</evidence>
<proteinExistence type="predicted"/>
<dbReference type="Gene3D" id="3.40.50.850">
    <property type="entry name" value="Isochorismatase-like"/>
    <property type="match status" value="1"/>
</dbReference>
<dbReference type="GO" id="GO:0016787">
    <property type="term" value="F:hydrolase activity"/>
    <property type="evidence" value="ECO:0007669"/>
    <property type="project" value="UniProtKB-KW"/>
</dbReference>
<dbReference type="SUPFAM" id="SSF52499">
    <property type="entry name" value="Isochorismatase-like hydrolases"/>
    <property type="match status" value="1"/>
</dbReference>
<dbReference type="RefSeq" id="WP_170321817.1">
    <property type="nucleotide sequence ID" value="NZ_BAAAHM010000005.1"/>
</dbReference>
<evidence type="ECO:0000259" key="2">
    <source>
        <dbReference type="Pfam" id="PF00857"/>
    </source>
</evidence>
<dbReference type="Proteomes" id="UP000377595">
    <property type="component" value="Unassembled WGS sequence"/>
</dbReference>
<protein>
    <submittedName>
        <fullName evidence="3">N-carbamoylsarcosine amidase</fullName>
    </submittedName>
</protein>
<keyword evidence="4" id="KW-1185">Reference proteome</keyword>
<dbReference type="AlphaFoldDB" id="A0A5M3XW21"/>
<gene>
    <name evidence="3" type="ORF">Aple_071580</name>
</gene>
<keyword evidence="1" id="KW-0378">Hydrolase</keyword>
<dbReference type="PANTHER" id="PTHR43540">
    <property type="entry name" value="PEROXYUREIDOACRYLATE/UREIDOACRYLATE AMIDOHYDROLASE-RELATED"/>
    <property type="match status" value="1"/>
</dbReference>
<sequence>MAVWDKFLTETDKSVLAVSGHGMNLELGSRPALLVIDVSYAFTGHVDEPITESVRTWYNSCGSYGWAAIPYIRQLLEAARSRNLPIFYSTGYDPRPDGFGEGLWRTVRQGEPPSVPGYGPQEIVREVAPQERDIVLHKRAPSVFFDTALKTYLRDLDADCLIVCGTTTCGCVRATVVDAFSYGINTVVAEEACFDRFESSHAMALFDMNAKYADVLPTSTIVKHLSGLPSDQFTGKIAPAMAEEPA</sequence>
<evidence type="ECO:0000256" key="1">
    <source>
        <dbReference type="ARBA" id="ARBA00022801"/>
    </source>
</evidence>
<accession>A0A5M3XW21</accession>
<organism evidence="3 4">
    <name type="scientific">Acrocarpospora pleiomorpha</name>
    <dbReference type="NCBI Taxonomy" id="90975"/>
    <lineage>
        <taxon>Bacteria</taxon>
        <taxon>Bacillati</taxon>
        <taxon>Actinomycetota</taxon>
        <taxon>Actinomycetes</taxon>
        <taxon>Streptosporangiales</taxon>
        <taxon>Streptosporangiaceae</taxon>
        <taxon>Acrocarpospora</taxon>
    </lineage>
</organism>
<dbReference type="InterPro" id="IPR000868">
    <property type="entry name" value="Isochorismatase-like_dom"/>
</dbReference>
<feature type="domain" description="Isochorismatase-like" evidence="2">
    <location>
        <begin position="32"/>
        <end position="218"/>
    </location>
</feature>
<evidence type="ECO:0000313" key="3">
    <source>
        <dbReference type="EMBL" id="GES24259.1"/>
    </source>
</evidence>
<dbReference type="PANTHER" id="PTHR43540:SF1">
    <property type="entry name" value="ISOCHORISMATASE HYDROLASE"/>
    <property type="match status" value="1"/>
</dbReference>
<dbReference type="InterPro" id="IPR036380">
    <property type="entry name" value="Isochorismatase-like_sf"/>
</dbReference>
<dbReference type="InterPro" id="IPR050272">
    <property type="entry name" value="Isochorismatase-like_hydrls"/>
</dbReference>
<dbReference type="Pfam" id="PF00857">
    <property type="entry name" value="Isochorismatase"/>
    <property type="match status" value="1"/>
</dbReference>
<reference evidence="3 4" key="1">
    <citation type="submission" date="2019-10" db="EMBL/GenBank/DDBJ databases">
        <title>Whole genome shotgun sequence of Acrocarpospora pleiomorpha NBRC 16267.</title>
        <authorList>
            <person name="Ichikawa N."/>
            <person name="Kimura A."/>
            <person name="Kitahashi Y."/>
            <person name="Komaki H."/>
            <person name="Oguchi A."/>
        </authorList>
    </citation>
    <scope>NUCLEOTIDE SEQUENCE [LARGE SCALE GENOMIC DNA]</scope>
    <source>
        <strain evidence="3 4">NBRC 16267</strain>
    </source>
</reference>
<name>A0A5M3XW21_9ACTN</name>